<keyword evidence="10" id="KW-1185">Reference proteome</keyword>
<feature type="transmembrane region" description="Helical" evidence="8">
    <location>
        <begin position="376"/>
        <end position="394"/>
    </location>
</feature>
<evidence type="ECO:0000256" key="4">
    <source>
        <dbReference type="ARBA" id="ARBA00022989"/>
    </source>
</evidence>
<dbReference type="AlphaFoldDB" id="A0A364KLG8"/>
<evidence type="ECO:0000256" key="2">
    <source>
        <dbReference type="ARBA" id="ARBA00010487"/>
    </source>
</evidence>
<dbReference type="GeneID" id="63789624"/>
<keyword evidence="4 8" id="KW-1133">Transmembrane helix</keyword>
<dbReference type="Pfam" id="PF04791">
    <property type="entry name" value="LMBR1"/>
    <property type="match status" value="1"/>
</dbReference>
<feature type="transmembrane region" description="Helical" evidence="8">
    <location>
        <begin position="325"/>
        <end position="344"/>
    </location>
</feature>
<sequence length="587" mass="63899">MYSLRSNARYQLTVLCCGIVGLIYISIQNGFDFTSIKSLVMALAYVWGLVLAIYLMGHGLVSIPRSFFRKANNAEALRRIQAHAPKIHDRLTDAVAELEEVEAQVAQLQKRKTGTARMFEDWIEELADYTNIPDSRPAALHSLAEPTVIPAVITERYLAGLSRRLQRARHQKARFVDEWDRLVRLAADYQTILNSTASKKLDFGPVGGSEAGSSSRRIGLVTPYMRYVIYVRVLPGLRLVLGAVFAAASFCVVWSEVVKALAPKLCLISLSLVPNSDKAQVGLGGQLIASMWLLYMCTAALKGVNDAQVWGNRALVRRNTYGESACWYAGQVAKLTVPLAYNFLTFLPSELRHDTTFYQFLGQYINLTPLGKGFDYFPVFLLIPVCATMFNLYGRIKKVFGFGFVDDEEDPEADPGGFGTGGWREGRALIERELVGLGSLGLASRSVDAGRAAGLASSSSSTSLNISRAASPQPGWSSSSSVPKTSSRVPLIGSSSSANAITPATVIDDGVAEEDNIFQSFAHRVRNTIDTASTPRWLQGGFPNISTPKWLNSDRADSGANNGSSQGGNKIFGGLFGQRSSDGHVRL</sequence>
<reference evidence="9 10" key="1">
    <citation type="journal article" date="2017" name="Biotechnol. Biofuels">
        <title>Differential beta-glucosidase expression as a function of carbon source availability in Talaromyces amestolkiae: a genomic and proteomic approach.</title>
        <authorList>
            <person name="de Eugenio L.I."/>
            <person name="Mendez-Liter J.A."/>
            <person name="Nieto-Dominguez M."/>
            <person name="Alonso L."/>
            <person name="Gil-Munoz J."/>
            <person name="Barriuso J."/>
            <person name="Prieto A."/>
            <person name="Martinez M.J."/>
        </authorList>
    </citation>
    <scope>NUCLEOTIDE SEQUENCE [LARGE SCALE GENOMIC DNA]</scope>
    <source>
        <strain evidence="9 10">CIB</strain>
    </source>
</reference>
<comment type="subcellular location">
    <subcellularLocation>
        <location evidence="1">Membrane</location>
        <topology evidence="1">Multi-pass membrane protein</topology>
    </subcellularLocation>
</comment>
<dbReference type="InterPro" id="IPR006876">
    <property type="entry name" value="LMBR1-like_membr_prot"/>
</dbReference>
<keyword evidence="5 8" id="KW-0472">Membrane</keyword>
<feature type="compositionally biased region" description="Low complexity" evidence="7">
    <location>
        <begin position="464"/>
        <end position="487"/>
    </location>
</feature>
<dbReference type="EMBL" id="MIKG01000001">
    <property type="protein sequence ID" value="RAO64395.1"/>
    <property type="molecule type" value="Genomic_DNA"/>
</dbReference>
<feature type="transmembrane region" description="Helical" evidence="8">
    <location>
        <begin position="12"/>
        <end position="27"/>
    </location>
</feature>
<feature type="region of interest" description="Disordered" evidence="7">
    <location>
        <begin position="548"/>
        <end position="587"/>
    </location>
</feature>
<evidence type="ECO:0000256" key="8">
    <source>
        <dbReference type="SAM" id="Phobius"/>
    </source>
</evidence>
<protein>
    <submittedName>
        <fullName evidence="9">Uncharacterized protein</fullName>
    </submittedName>
</protein>
<organism evidence="9 10">
    <name type="scientific">Talaromyces amestolkiae</name>
    <dbReference type="NCBI Taxonomy" id="1196081"/>
    <lineage>
        <taxon>Eukaryota</taxon>
        <taxon>Fungi</taxon>
        <taxon>Dikarya</taxon>
        <taxon>Ascomycota</taxon>
        <taxon>Pezizomycotina</taxon>
        <taxon>Eurotiomycetes</taxon>
        <taxon>Eurotiomycetidae</taxon>
        <taxon>Eurotiales</taxon>
        <taxon>Trichocomaceae</taxon>
        <taxon>Talaromyces</taxon>
        <taxon>Talaromyces sect. Talaromyces</taxon>
    </lineage>
</organism>
<feature type="region of interest" description="Disordered" evidence="7">
    <location>
        <begin position="464"/>
        <end position="490"/>
    </location>
</feature>
<comment type="caution">
    <text evidence="9">The sequence shown here is derived from an EMBL/GenBank/DDBJ whole genome shotgun (WGS) entry which is preliminary data.</text>
</comment>
<feature type="transmembrane region" description="Helical" evidence="8">
    <location>
        <begin position="39"/>
        <end position="61"/>
    </location>
</feature>
<evidence type="ECO:0000313" key="10">
    <source>
        <dbReference type="Proteomes" id="UP000249363"/>
    </source>
</evidence>
<feature type="transmembrane region" description="Helical" evidence="8">
    <location>
        <begin position="283"/>
        <end position="304"/>
    </location>
</feature>
<dbReference type="InterPro" id="IPR051584">
    <property type="entry name" value="GPCR-associated_LMBR1"/>
</dbReference>
<evidence type="ECO:0000256" key="5">
    <source>
        <dbReference type="ARBA" id="ARBA00023136"/>
    </source>
</evidence>
<feature type="transmembrane region" description="Helical" evidence="8">
    <location>
        <begin position="236"/>
        <end position="255"/>
    </location>
</feature>
<evidence type="ECO:0000256" key="7">
    <source>
        <dbReference type="SAM" id="MobiDB-lite"/>
    </source>
</evidence>
<evidence type="ECO:0000313" key="9">
    <source>
        <dbReference type="EMBL" id="RAO64395.1"/>
    </source>
</evidence>
<gene>
    <name evidence="9" type="ORF">BHQ10_000407</name>
</gene>
<dbReference type="PANTHER" id="PTHR21355:SF0">
    <property type="entry name" value="G-PROTEIN COUPLED RECEPTOR-ASSOCIATED PROTEIN LMBRD2"/>
    <property type="match status" value="1"/>
</dbReference>
<proteinExistence type="inferred from homology"/>
<dbReference type="OrthoDB" id="203099at2759"/>
<dbReference type="RefSeq" id="XP_040728912.1">
    <property type="nucleotide sequence ID" value="XM_040876396.1"/>
</dbReference>
<keyword evidence="6" id="KW-0175">Coiled coil</keyword>
<feature type="coiled-coil region" evidence="6">
    <location>
        <begin position="91"/>
        <end position="118"/>
    </location>
</feature>
<dbReference type="PANTHER" id="PTHR21355">
    <property type="entry name" value="G-PROTEIN COUPLED RECEPTOR-ASSOCIATED PROTEIN LMBRD2"/>
    <property type="match status" value="1"/>
</dbReference>
<feature type="compositionally biased region" description="Low complexity" evidence="7">
    <location>
        <begin position="558"/>
        <end position="569"/>
    </location>
</feature>
<dbReference type="STRING" id="1196081.A0A364KLG8"/>
<comment type="similarity">
    <text evidence="2">Belongs to the LIMR family.</text>
</comment>
<name>A0A364KLG8_TALAM</name>
<evidence type="ECO:0000256" key="3">
    <source>
        <dbReference type="ARBA" id="ARBA00022692"/>
    </source>
</evidence>
<dbReference type="GO" id="GO:0016020">
    <property type="term" value="C:membrane"/>
    <property type="evidence" value="ECO:0007669"/>
    <property type="project" value="UniProtKB-SubCell"/>
</dbReference>
<accession>A0A364KLG8</accession>
<evidence type="ECO:0000256" key="6">
    <source>
        <dbReference type="SAM" id="Coils"/>
    </source>
</evidence>
<dbReference type="Proteomes" id="UP000249363">
    <property type="component" value="Unassembled WGS sequence"/>
</dbReference>
<evidence type="ECO:0000256" key="1">
    <source>
        <dbReference type="ARBA" id="ARBA00004141"/>
    </source>
</evidence>
<keyword evidence="3 8" id="KW-0812">Transmembrane</keyword>